<dbReference type="AlphaFoldDB" id="A0AAD9IZ21"/>
<reference evidence="1" key="1">
    <citation type="journal article" date="2023" name="Mol. Biol. Evol.">
        <title>Third-Generation Sequencing Reveals the Adaptive Role of the Epigenome in Three Deep-Sea Polychaetes.</title>
        <authorList>
            <person name="Perez M."/>
            <person name="Aroh O."/>
            <person name="Sun Y."/>
            <person name="Lan Y."/>
            <person name="Juniper S.K."/>
            <person name="Young C.R."/>
            <person name="Angers B."/>
            <person name="Qian P.Y."/>
        </authorList>
    </citation>
    <scope>NUCLEOTIDE SEQUENCE</scope>
    <source>
        <strain evidence="1">P08H-3</strain>
    </source>
</reference>
<keyword evidence="2" id="KW-1185">Reference proteome</keyword>
<dbReference type="EMBL" id="JAODUP010000890">
    <property type="protein sequence ID" value="KAK2142978.1"/>
    <property type="molecule type" value="Genomic_DNA"/>
</dbReference>
<name>A0AAD9IZ21_9ANNE</name>
<comment type="caution">
    <text evidence="1">The sequence shown here is derived from an EMBL/GenBank/DDBJ whole genome shotgun (WGS) entry which is preliminary data.</text>
</comment>
<organism evidence="1 2">
    <name type="scientific">Paralvinella palmiformis</name>
    <dbReference type="NCBI Taxonomy" id="53620"/>
    <lineage>
        <taxon>Eukaryota</taxon>
        <taxon>Metazoa</taxon>
        <taxon>Spiralia</taxon>
        <taxon>Lophotrochozoa</taxon>
        <taxon>Annelida</taxon>
        <taxon>Polychaeta</taxon>
        <taxon>Sedentaria</taxon>
        <taxon>Canalipalpata</taxon>
        <taxon>Terebellida</taxon>
        <taxon>Terebelliformia</taxon>
        <taxon>Alvinellidae</taxon>
        <taxon>Paralvinella</taxon>
    </lineage>
</organism>
<evidence type="ECO:0000313" key="2">
    <source>
        <dbReference type="Proteomes" id="UP001208570"/>
    </source>
</evidence>
<dbReference type="InterPro" id="IPR012337">
    <property type="entry name" value="RNaseH-like_sf"/>
</dbReference>
<dbReference type="Proteomes" id="UP001208570">
    <property type="component" value="Unassembled WGS sequence"/>
</dbReference>
<protein>
    <submittedName>
        <fullName evidence="1">Uncharacterized protein</fullName>
    </submittedName>
</protein>
<evidence type="ECO:0000313" key="1">
    <source>
        <dbReference type="EMBL" id="KAK2142978.1"/>
    </source>
</evidence>
<proteinExistence type="predicted"/>
<gene>
    <name evidence="1" type="ORF">LSH36_890g00018</name>
</gene>
<accession>A0AAD9IZ21</accession>
<sequence length="187" mass="21680">MLNLVGQDITPSSVMKHVMDIQKYFQNDHKANNWLTECPEIVKPQLPTETRWKGQLTCINTFIKNRSSYMNIIHKHKDDFEKQIARKIQDISIYRSARDLATQLCPIAVALDKAQSDSHSMADLCHMGLYLQQDSLLETHCNVRKKCCRQAHTIEHLVAYQLHPCHRSRRMMSVNISSLGTTALWLY</sequence>
<dbReference type="SUPFAM" id="SSF53098">
    <property type="entry name" value="Ribonuclease H-like"/>
    <property type="match status" value="1"/>
</dbReference>